<name>A0A4Y2CZH9_ARAVE</name>
<protein>
    <submittedName>
        <fullName evidence="2">Uncharacterized protein</fullName>
    </submittedName>
</protein>
<dbReference type="Proteomes" id="UP000499080">
    <property type="component" value="Unassembled WGS sequence"/>
</dbReference>
<comment type="caution">
    <text evidence="2">The sequence shown here is derived from an EMBL/GenBank/DDBJ whole genome shotgun (WGS) entry which is preliminary data.</text>
</comment>
<dbReference type="AlphaFoldDB" id="A0A4Y2CZH9"/>
<evidence type="ECO:0000313" key="3">
    <source>
        <dbReference type="Proteomes" id="UP000499080"/>
    </source>
</evidence>
<proteinExistence type="predicted"/>
<accession>A0A4Y2CZH9</accession>
<gene>
    <name evidence="2" type="ORF">AVEN_234669_1</name>
</gene>
<evidence type="ECO:0000313" key="2">
    <source>
        <dbReference type="EMBL" id="GBM09840.1"/>
    </source>
</evidence>
<evidence type="ECO:0000256" key="1">
    <source>
        <dbReference type="SAM" id="MobiDB-lite"/>
    </source>
</evidence>
<feature type="region of interest" description="Disordered" evidence="1">
    <location>
        <begin position="73"/>
        <end position="102"/>
    </location>
</feature>
<reference evidence="2 3" key="1">
    <citation type="journal article" date="2019" name="Sci. Rep.">
        <title>Orb-weaving spider Araneus ventricosus genome elucidates the spidroin gene catalogue.</title>
        <authorList>
            <person name="Kono N."/>
            <person name="Nakamura H."/>
            <person name="Ohtoshi R."/>
            <person name="Moran D.A.P."/>
            <person name="Shinohara A."/>
            <person name="Yoshida Y."/>
            <person name="Fujiwara M."/>
            <person name="Mori M."/>
            <person name="Tomita M."/>
            <person name="Arakawa K."/>
        </authorList>
    </citation>
    <scope>NUCLEOTIDE SEQUENCE [LARGE SCALE GENOMIC DNA]</scope>
</reference>
<dbReference type="EMBL" id="BGPR01000276">
    <property type="protein sequence ID" value="GBM09840.1"/>
    <property type="molecule type" value="Genomic_DNA"/>
</dbReference>
<sequence length="102" mass="11842">MRLHQRRPCFACSPVNFVTATSFRCVTALSSFSFAERHSCRPKFIEDKFVERTQPSLIVCTINPRRAFREKKGYSNSTLQKEEEFISTRRDADSEIASEMLD</sequence>
<organism evidence="2 3">
    <name type="scientific">Araneus ventricosus</name>
    <name type="common">Orbweaver spider</name>
    <name type="synonym">Epeira ventricosa</name>
    <dbReference type="NCBI Taxonomy" id="182803"/>
    <lineage>
        <taxon>Eukaryota</taxon>
        <taxon>Metazoa</taxon>
        <taxon>Ecdysozoa</taxon>
        <taxon>Arthropoda</taxon>
        <taxon>Chelicerata</taxon>
        <taxon>Arachnida</taxon>
        <taxon>Araneae</taxon>
        <taxon>Araneomorphae</taxon>
        <taxon>Entelegynae</taxon>
        <taxon>Araneoidea</taxon>
        <taxon>Araneidae</taxon>
        <taxon>Araneus</taxon>
    </lineage>
</organism>
<feature type="compositionally biased region" description="Basic and acidic residues" evidence="1">
    <location>
        <begin position="80"/>
        <end position="93"/>
    </location>
</feature>
<keyword evidence="3" id="KW-1185">Reference proteome</keyword>